<evidence type="ECO:0000313" key="1">
    <source>
        <dbReference type="EMBL" id="ARF11026.1"/>
    </source>
</evidence>
<dbReference type="EMBL" id="KY684105">
    <property type="protein sequence ID" value="ARF11026.1"/>
    <property type="molecule type" value="Genomic_DNA"/>
</dbReference>
<proteinExistence type="predicted"/>
<name>A0A1V0SH20_9VIRU</name>
<reference evidence="1" key="1">
    <citation type="journal article" date="2017" name="Science">
        <title>Giant viruses with an expanded complement of translation system components.</title>
        <authorList>
            <person name="Schulz F."/>
            <person name="Yutin N."/>
            <person name="Ivanova N.N."/>
            <person name="Ortega D.R."/>
            <person name="Lee T.K."/>
            <person name="Vierheilig J."/>
            <person name="Daims H."/>
            <person name="Horn M."/>
            <person name="Wagner M."/>
            <person name="Jensen G.J."/>
            <person name="Kyrpides N.C."/>
            <person name="Koonin E.V."/>
            <person name="Woyke T."/>
        </authorList>
    </citation>
    <scope>NUCLEOTIDE SEQUENCE</scope>
    <source>
        <strain evidence="1">HKV1</strain>
    </source>
</reference>
<organism evidence="1">
    <name type="scientific">Hokovirus HKV1</name>
    <dbReference type="NCBI Taxonomy" id="1977638"/>
    <lineage>
        <taxon>Viruses</taxon>
        <taxon>Varidnaviria</taxon>
        <taxon>Bamfordvirae</taxon>
        <taxon>Nucleocytoviricota</taxon>
        <taxon>Megaviricetes</taxon>
        <taxon>Imitervirales</taxon>
        <taxon>Mimiviridae</taxon>
        <taxon>Klosneuvirinae</taxon>
        <taxon>Hokovirus</taxon>
    </lineage>
</organism>
<accession>A0A1V0SH20</accession>
<protein>
    <submittedName>
        <fullName evidence="1">Uncharacterized protein</fullName>
    </submittedName>
</protein>
<sequence length="273" mass="33624">MSELDFKNTFEEPKLQNRNYVYLQLLEKRLKKFEYLEKNNGNGNSHYCFSSSDNSFLLEQDYSKIEHSDRYMINDLLSKDETIIFKKLLEDNLEHTQIFSKYFEKYICSDQEIYESFEKINLRYLGFKYIYNIYEHVNNYDYNKDYSNYIYLLDTNINGILNIYLTTIFVFEIINNNYDKEYIFYSDFSRRFYKTKEFIKLDYITKNTPEFSFQITKIKNRINRKFYSFIIDSNNKNYVVNDYFWYWFNGIKLKPFSVKKIYTKNTYTKGIQK</sequence>
<gene>
    <name evidence="1" type="ORF">Hokovirus_3_299</name>
</gene>